<protein>
    <submittedName>
        <fullName evidence="1">Uncharacterized protein</fullName>
    </submittedName>
</protein>
<gene>
    <name evidence="1" type="ORF">IPOD504_LOCUS4734</name>
</gene>
<proteinExistence type="predicted"/>
<feature type="non-terminal residue" evidence="1">
    <location>
        <position position="94"/>
    </location>
</feature>
<accession>A0ABN8I1U6</accession>
<dbReference type="Proteomes" id="UP000837857">
    <property type="component" value="Chromosome 16"/>
</dbReference>
<sequence length="94" mass="9884">MERGLATAISPPAGARHPATFPAGLYFPAPSYTPVPGGGREPANQRKRHVVNGAGFRRASRSPARENQVFPLAPAARPLAGAQLSAGIRILFSR</sequence>
<reference evidence="1" key="1">
    <citation type="submission" date="2022-03" db="EMBL/GenBank/DDBJ databases">
        <authorList>
            <person name="Martin H S."/>
        </authorList>
    </citation>
    <scope>NUCLEOTIDE SEQUENCE</scope>
</reference>
<name>A0ABN8I1U6_9NEOP</name>
<keyword evidence="2" id="KW-1185">Reference proteome</keyword>
<evidence type="ECO:0000313" key="2">
    <source>
        <dbReference type="Proteomes" id="UP000837857"/>
    </source>
</evidence>
<evidence type="ECO:0000313" key="1">
    <source>
        <dbReference type="EMBL" id="CAH2044679.1"/>
    </source>
</evidence>
<dbReference type="EMBL" id="OW152828">
    <property type="protein sequence ID" value="CAH2044679.1"/>
    <property type="molecule type" value="Genomic_DNA"/>
</dbReference>
<organism evidence="1 2">
    <name type="scientific">Iphiclides podalirius</name>
    <name type="common">scarce swallowtail</name>
    <dbReference type="NCBI Taxonomy" id="110791"/>
    <lineage>
        <taxon>Eukaryota</taxon>
        <taxon>Metazoa</taxon>
        <taxon>Ecdysozoa</taxon>
        <taxon>Arthropoda</taxon>
        <taxon>Hexapoda</taxon>
        <taxon>Insecta</taxon>
        <taxon>Pterygota</taxon>
        <taxon>Neoptera</taxon>
        <taxon>Endopterygota</taxon>
        <taxon>Lepidoptera</taxon>
        <taxon>Glossata</taxon>
        <taxon>Ditrysia</taxon>
        <taxon>Papilionoidea</taxon>
        <taxon>Papilionidae</taxon>
        <taxon>Papilioninae</taxon>
        <taxon>Iphiclides</taxon>
    </lineage>
</organism>